<accession>A0AC61RP33</accession>
<organism evidence="1 2">
    <name type="scientific">Petralouisia muris</name>
    <dbReference type="NCBI Taxonomy" id="3032872"/>
    <lineage>
        <taxon>Bacteria</taxon>
        <taxon>Bacillati</taxon>
        <taxon>Bacillota</taxon>
        <taxon>Clostridia</taxon>
        <taxon>Lachnospirales</taxon>
        <taxon>Lachnospiraceae</taxon>
        <taxon>Petralouisia</taxon>
    </lineage>
</organism>
<proteinExistence type="predicted"/>
<evidence type="ECO:0000313" key="2">
    <source>
        <dbReference type="Proteomes" id="UP000304953"/>
    </source>
</evidence>
<comment type="caution">
    <text evidence="1">The sequence shown here is derived from an EMBL/GenBank/DDBJ whole genome shotgun (WGS) entry which is preliminary data.</text>
</comment>
<protein>
    <submittedName>
        <fullName evidence="1">Uncharacterized protein</fullName>
    </submittedName>
</protein>
<gene>
    <name evidence="1" type="ORF">E5329_24650</name>
</gene>
<name>A0AC61RP33_9FIRM</name>
<reference evidence="1" key="1">
    <citation type="submission" date="2019-04" db="EMBL/GenBank/DDBJ databases">
        <title>Microbes associate with the intestines of laboratory mice.</title>
        <authorList>
            <person name="Navarre W."/>
            <person name="Wong E."/>
            <person name="Huang K."/>
            <person name="Tropini C."/>
            <person name="Ng K."/>
            <person name="Yu B."/>
        </authorList>
    </citation>
    <scope>NUCLEOTIDE SEQUENCE</scope>
    <source>
        <strain evidence="1">NM01_1-7b</strain>
    </source>
</reference>
<keyword evidence="2" id="KW-1185">Reference proteome</keyword>
<dbReference type="Proteomes" id="UP000304953">
    <property type="component" value="Unassembled WGS sequence"/>
</dbReference>
<dbReference type="EMBL" id="SRYA01000087">
    <property type="protein sequence ID" value="TGY89499.1"/>
    <property type="molecule type" value="Genomic_DNA"/>
</dbReference>
<evidence type="ECO:0000313" key="1">
    <source>
        <dbReference type="EMBL" id="TGY89499.1"/>
    </source>
</evidence>
<sequence>MNEFIKVLLSLSVSGALLLLFILGLKPLYKNKFSKRWQYYIWIVVALRFLLPFTPDNAVVGSLFEKIDTVAITNEIPTSPNIPVPADTGNNEAEPIQTNREINAAAMREPFNKYVCLFFIWSALALILFVRKVTVYQGFIQYIKAGNKEVSDIKILNLLSDCEEKLNIKTRVELSRNSLIASPMLIGFFRPRIILPVGELEDKELSYIFVHELIHYKQRDMFYKWLIQIVVCVHWFNPFVYLLEKEVNKSCELSCDEKVISVLDDTARREYGDILISFLKSNNLYKSSLASVTLTEGAEQLKERLGAIMKFRKKSKVIIAITAIFTVAVCVCFFVTGAYAAPSVANDKKTWRDSEILNEVLTDNGVYYIFCEGADEEDRPQASVSVGSIKFVVVRKDSWTSIGPFDNKETLLEDVTEQCKYMKNLTEKEKGLVIETAASISEKKNNGTDTYIYDENLGFGWYLDNENLDNTDFENNESYKYTYTQKGYYCNSYIIEMGWNVYAKAQQYYGVTEIVMKDNSKMTVYFSDTAKDYINDSEAVSAIEELIYSLKSANISPTIEMPLIMSITPVATDDIPALTEKYFQNEDLIRFSALFSVLDEVTQKDYYKKVYDADKIALFSTIVQNMDADLILQYIDKSEQDNKSNFFAVLSDYMQSSDLKKYAEKYYEANNIARFTILLDCMTKEEKQEWLKRARTDKKTNFVVVLSDELLD</sequence>